<proteinExistence type="predicted"/>
<evidence type="ECO:0000313" key="2">
    <source>
        <dbReference type="Proteomes" id="UP001489004"/>
    </source>
</evidence>
<evidence type="ECO:0000313" key="1">
    <source>
        <dbReference type="EMBL" id="KAK9820058.1"/>
    </source>
</evidence>
<organism evidence="1 2">
    <name type="scientific">[Myrmecia] bisecta</name>
    <dbReference type="NCBI Taxonomy" id="41462"/>
    <lineage>
        <taxon>Eukaryota</taxon>
        <taxon>Viridiplantae</taxon>
        <taxon>Chlorophyta</taxon>
        <taxon>core chlorophytes</taxon>
        <taxon>Trebouxiophyceae</taxon>
        <taxon>Trebouxiales</taxon>
        <taxon>Trebouxiaceae</taxon>
        <taxon>Myrmecia</taxon>
    </lineage>
</organism>
<protein>
    <recommendedName>
        <fullName evidence="3">Peptidase A2 domain-containing protein</fullName>
    </recommendedName>
</protein>
<dbReference type="Pfam" id="PF13650">
    <property type="entry name" value="Asp_protease_2"/>
    <property type="match status" value="1"/>
</dbReference>
<accession>A0AAW1QF39</accession>
<dbReference type="Gene3D" id="2.40.70.10">
    <property type="entry name" value="Acid Proteases"/>
    <property type="match status" value="1"/>
</dbReference>
<dbReference type="CDD" id="cd05483">
    <property type="entry name" value="retropepsin_like_bacteria"/>
    <property type="match status" value="1"/>
</dbReference>
<dbReference type="EMBL" id="JALJOR010000003">
    <property type="protein sequence ID" value="KAK9820058.1"/>
    <property type="molecule type" value="Genomic_DNA"/>
</dbReference>
<dbReference type="SUPFAM" id="SSF50630">
    <property type="entry name" value="Acid proteases"/>
    <property type="match status" value="1"/>
</dbReference>
<dbReference type="InterPro" id="IPR021109">
    <property type="entry name" value="Peptidase_aspartic_dom_sf"/>
</dbReference>
<name>A0AAW1QF39_9CHLO</name>
<evidence type="ECO:0008006" key="3">
    <source>
        <dbReference type="Google" id="ProtNLM"/>
    </source>
</evidence>
<comment type="caution">
    <text evidence="1">The sequence shown here is derived from an EMBL/GenBank/DDBJ whole genome shotgun (WGS) entry which is preliminary data.</text>
</comment>
<sequence length="515" mass="55431">MRNVERALKLDFREQVELVCMGHGKHMGTHVAWQLRGRPDGAFWEQLRGPHLSCSFGHDGGVNSSCWQVDYSGVPSRLELDDREAQLMATWPSASTQLTADVGASTSASNHVTLALCLSGGKMVSHLRICTATWRPLQLQQPLAGDWETWSYEGWAQWQPRLHFPACTQHLAVSAGGNCYNTDSVQLAARYSLAPYSMPAVALRPPGTHYDPRLPSAVPAWWTVSGHVVVEPVINGRTVGFMILDTGASNCVIERSAADQLGLDAFGSLFVSGMAGKVDSVYRTAATLQLGPLTMKRPLFFEMPLGGLVRGEPGRIIGIVGADVFRRATVELPQPPSHAPGNYRPQPYAVHLHDPETYRAPAAAEAAWQPVLMVSNLPHVYVRMQVADAAQQTKALLLLDSGAGGMDIIFSPRATALLNVPNAATQNLRVIKGVGGSEVNGKQSGRAASTTLDWVQAHVSLLAVLALLLGGFAGPLHSPPHAHQQLLLMASDGQNVVPGRGLAREVDAAVVMFWT</sequence>
<dbReference type="Proteomes" id="UP001489004">
    <property type="component" value="Unassembled WGS sequence"/>
</dbReference>
<dbReference type="AlphaFoldDB" id="A0AAW1QF39"/>
<keyword evidence="2" id="KW-1185">Reference proteome</keyword>
<reference evidence="1 2" key="1">
    <citation type="journal article" date="2024" name="Nat. Commun.">
        <title>Phylogenomics reveals the evolutionary origins of lichenization in chlorophyte algae.</title>
        <authorList>
            <person name="Puginier C."/>
            <person name="Libourel C."/>
            <person name="Otte J."/>
            <person name="Skaloud P."/>
            <person name="Haon M."/>
            <person name="Grisel S."/>
            <person name="Petersen M."/>
            <person name="Berrin J.G."/>
            <person name="Delaux P.M."/>
            <person name="Dal Grande F."/>
            <person name="Keller J."/>
        </authorList>
    </citation>
    <scope>NUCLEOTIDE SEQUENCE [LARGE SCALE GENOMIC DNA]</scope>
    <source>
        <strain evidence="1 2">SAG 2043</strain>
    </source>
</reference>
<gene>
    <name evidence="1" type="ORF">WJX72_005597</name>
</gene>
<dbReference type="InterPro" id="IPR034122">
    <property type="entry name" value="Retropepsin-like_bacterial"/>
</dbReference>